<evidence type="ECO:0000313" key="2">
    <source>
        <dbReference type="Proteomes" id="UP000627715"/>
    </source>
</evidence>
<proteinExistence type="predicted"/>
<keyword evidence="2" id="KW-1185">Reference proteome</keyword>
<evidence type="ECO:0000313" key="1">
    <source>
        <dbReference type="EMBL" id="GFZ77271.1"/>
    </source>
</evidence>
<dbReference type="AlphaFoldDB" id="A0A916QK47"/>
<gene>
    <name evidence="1" type="ORF">GCM10011403_20410</name>
</gene>
<reference evidence="1" key="1">
    <citation type="journal article" date="2014" name="Int. J. Syst. Evol. Microbiol.">
        <title>Complete genome sequence of Corynebacterium casei LMG S-19264T (=DSM 44701T), isolated from a smear-ripened cheese.</title>
        <authorList>
            <consortium name="US DOE Joint Genome Institute (JGI-PGF)"/>
            <person name="Walter F."/>
            <person name="Albersmeier A."/>
            <person name="Kalinowski J."/>
            <person name="Ruckert C."/>
        </authorList>
    </citation>
    <scope>NUCLEOTIDE SEQUENCE</scope>
    <source>
        <strain evidence="1">CGMCC 1.15425</strain>
    </source>
</reference>
<organism evidence="1 2">
    <name type="scientific">Pseudohongiella nitratireducens</name>
    <dbReference type="NCBI Taxonomy" id="1768907"/>
    <lineage>
        <taxon>Bacteria</taxon>
        <taxon>Pseudomonadati</taxon>
        <taxon>Pseudomonadota</taxon>
        <taxon>Gammaproteobacteria</taxon>
        <taxon>Pseudomonadales</taxon>
        <taxon>Pseudohongiellaceae</taxon>
        <taxon>Pseudohongiella</taxon>
    </lineage>
</organism>
<name>A0A916QK47_9GAMM</name>
<sequence>MPKQDEYAINYFAFIPELVKFIIDRLSRARPKIRIGYHCAVHHHHAVANQIRKKVEVQFFTVAHLIELMWSSLGVAIKL</sequence>
<reference evidence="1" key="2">
    <citation type="submission" date="2020-09" db="EMBL/GenBank/DDBJ databases">
        <authorList>
            <person name="Sun Q."/>
            <person name="Zhou Y."/>
        </authorList>
    </citation>
    <scope>NUCLEOTIDE SEQUENCE</scope>
    <source>
        <strain evidence="1">CGMCC 1.15425</strain>
    </source>
</reference>
<dbReference type="EMBL" id="BMIY01000008">
    <property type="protein sequence ID" value="GFZ77271.1"/>
    <property type="molecule type" value="Genomic_DNA"/>
</dbReference>
<comment type="caution">
    <text evidence="1">The sequence shown here is derived from an EMBL/GenBank/DDBJ whole genome shotgun (WGS) entry which is preliminary data.</text>
</comment>
<accession>A0A916QK47</accession>
<protein>
    <submittedName>
        <fullName evidence="1">Uncharacterized protein</fullName>
    </submittedName>
</protein>
<dbReference type="Proteomes" id="UP000627715">
    <property type="component" value="Unassembled WGS sequence"/>
</dbReference>